<gene>
    <name evidence="4" type="ORF">CAMP_LOCUS12975</name>
</gene>
<organism evidence="4 5">
    <name type="scientific">Caenorhabditis angaria</name>
    <dbReference type="NCBI Taxonomy" id="860376"/>
    <lineage>
        <taxon>Eukaryota</taxon>
        <taxon>Metazoa</taxon>
        <taxon>Ecdysozoa</taxon>
        <taxon>Nematoda</taxon>
        <taxon>Chromadorea</taxon>
        <taxon>Rhabditida</taxon>
        <taxon>Rhabditina</taxon>
        <taxon>Rhabditomorpha</taxon>
        <taxon>Rhabditoidea</taxon>
        <taxon>Rhabditidae</taxon>
        <taxon>Peloderinae</taxon>
        <taxon>Caenorhabditis</taxon>
    </lineage>
</organism>
<evidence type="ECO:0000256" key="1">
    <source>
        <dbReference type="SAM" id="MobiDB-lite"/>
    </source>
</evidence>
<keyword evidence="5" id="KW-1185">Reference proteome</keyword>
<evidence type="ECO:0000313" key="4">
    <source>
        <dbReference type="EMBL" id="CAI5450338.1"/>
    </source>
</evidence>
<feature type="region of interest" description="Disordered" evidence="1">
    <location>
        <begin position="487"/>
        <end position="521"/>
    </location>
</feature>
<keyword evidence="2" id="KW-1133">Transmembrane helix</keyword>
<feature type="transmembrane region" description="Helical" evidence="2">
    <location>
        <begin position="797"/>
        <end position="825"/>
    </location>
</feature>
<reference evidence="4" key="1">
    <citation type="submission" date="2022-11" db="EMBL/GenBank/DDBJ databases">
        <authorList>
            <person name="Kikuchi T."/>
        </authorList>
    </citation>
    <scope>NUCLEOTIDE SEQUENCE</scope>
    <source>
        <strain evidence="4">PS1010</strain>
    </source>
</reference>
<name>A0A9P1N432_9PELO</name>
<evidence type="ECO:0000259" key="3">
    <source>
        <dbReference type="Pfam" id="PF24221"/>
    </source>
</evidence>
<accession>A0A9P1N432</accession>
<keyword evidence="2" id="KW-0812">Transmembrane</keyword>
<comment type="caution">
    <text evidence="4">The sequence shown here is derived from an EMBL/GenBank/DDBJ whole genome shotgun (WGS) entry which is preliminary data.</text>
</comment>
<keyword evidence="2" id="KW-0472">Membrane</keyword>
<protein>
    <recommendedName>
        <fullName evidence="3">Fibronectin type-III domain-containing protein</fullName>
    </recommendedName>
</protein>
<dbReference type="AlphaFoldDB" id="A0A9P1N432"/>
<dbReference type="Proteomes" id="UP001152747">
    <property type="component" value="Unassembled WGS sequence"/>
</dbReference>
<evidence type="ECO:0000313" key="5">
    <source>
        <dbReference type="Proteomes" id="UP001152747"/>
    </source>
</evidence>
<sequence length="872" mass="97816">MSTAFFVLLANCQTNPKTKCSLECYAKCMQSGTPSASTCNCPASTTSSLEPCQKFADNLKSATISQTLPKTHTQYIDAHMIRVAIDPQASAFAYIFEFSTISSDQNQWTFAGAAEKPEATFSISDPCRDYQFRVIIVVRSSDPAHIFEIIRPQPITVQLPPFILTQEQIHLELPRLSNSSQEIKMLVKWSLPHGYTDSDIYGYESPALYPIQCATPEDELAQPKIEAHQNTGGRLALTLPLSILETRCRIWVEVKMLPRCVRLEPFNIQKNIEIDCTKSPDLEICNKDSNPICFDDGDVEISGEHGKVKITFDGPKNLPRPVYYHVRYGPAQIKGTAPFVSWQLAAKREVRVDGSLNSFSLDIPEDEDFGVQVCAIMSKKRKRPKFGVVKVMPFQCTSCKATQNSVRCGDCSAILGSPVLESDWRTKNPVSESSFASASAPEKTTIYRMETDLAVKPHAKSTGKNLEKISPIDLEKAQKIIATVPPTTTSTVPSTTVTQTTTTVPLSTVPSSTVPPTTSTTKKMLSKEVELLEKVILESIEVQYPNSTVPVAGNLTTVDDLDPIIEAKMEEMEQQLKETLSNLAANSTELRHHEKSKKCLLSDGIVCEFGCETRKRCVCPQLTHARLRNGICATRDAIMHTKCFPKREINATWDEETGNVMIHRHDILQNLKNSDLVDKLFVDFGSVEKSSNFSDFEFDNITRAKIVVQIQTLLNSAVFSKEPFIFHVNRTIEVGKTVYGMRICVFNSSQIKDPQNYNFEDISKFEDEKIDILQISISPINFSNSQKLYSTPTSDTYWSTVVTVAKIAILVILALAMFILVYLNCTRIKSLYERKRTHYFRPFYIDPSIHTPGYKRDPSRGYYDVRTSNLIM</sequence>
<proteinExistence type="predicted"/>
<dbReference type="OrthoDB" id="5866024at2759"/>
<evidence type="ECO:0000256" key="2">
    <source>
        <dbReference type="SAM" id="Phobius"/>
    </source>
</evidence>
<dbReference type="Pfam" id="PF24221">
    <property type="entry name" value="Fn3_nematode"/>
    <property type="match status" value="1"/>
</dbReference>
<dbReference type="InterPro" id="IPR057131">
    <property type="entry name" value="Fn3_nem"/>
</dbReference>
<dbReference type="EMBL" id="CANHGI010000005">
    <property type="protein sequence ID" value="CAI5450338.1"/>
    <property type="molecule type" value="Genomic_DNA"/>
</dbReference>
<feature type="domain" description="Fibronectin type-III" evidence="3">
    <location>
        <begin position="289"/>
        <end position="414"/>
    </location>
</feature>